<dbReference type="Proteomes" id="UP001159427">
    <property type="component" value="Unassembled WGS sequence"/>
</dbReference>
<feature type="compositionally biased region" description="Low complexity" evidence="16">
    <location>
        <begin position="729"/>
        <end position="745"/>
    </location>
</feature>
<feature type="compositionally biased region" description="Basic and acidic residues" evidence="16">
    <location>
        <begin position="1002"/>
        <end position="1022"/>
    </location>
</feature>
<name>A0ABN8MLB5_9CNID</name>
<evidence type="ECO:0000256" key="10">
    <source>
        <dbReference type="ARBA" id="ARBA00022806"/>
    </source>
</evidence>
<keyword evidence="7" id="KW-0547">Nucleotide-binding</keyword>
<evidence type="ECO:0000256" key="14">
    <source>
        <dbReference type="ARBA" id="ARBA00048432"/>
    </source>
</evidence>
<feature type="region of interest" description="Disordered" evidence="16">
    <location>
        <begin position="878"/>
        <end position="904"/>
    </location>
</feature>
<dbReference type="PANTHER" id="PTHR43788:SF8">
    <property type="entry name" value="DNA-BINDING PROTEIN SMUBP-2"/>
    <property type="match status" value="1"/>
</dbReference>
<keyword evidence="8 15" id="KW-0863">Zinc-finger</keyword>
<evidence type="ECO:0000259" key="18">
    <source>
        <dbReference type="PROSITE" id="PS51061"/>
    </source>
</evidence>
<keyword evidence="12" id="KW-0067">ATP-binding</keyword>
<evidence type="ECO:0000256" key="1">
    <source>
        <dbReference type="ARBA" id="ARBA00004123"/>
    </source>
</evidence>
<dbReference type="CDD" id="cd18044">
    <property type="entry name" value="DEXXQc_SMUBP2"/>
    <property type="match status" value="1"/>
</dbReference>
<dbReference type="Pfam" id="PF13087">
    <property type="entry name" value="AAA_12"/>
    <property type="match status" value="1"/>
</dbReference>
<gene>
    <name evidence="19" type="ORF">PEVE_00035293</name>
</gene>
<evidence type="ECO:0000256" key="5">
    <source>
        <dbReference type="ARBA" id="ARBA00022490"/>
    </source>
</evidence>
<dbReference type="InterPro" id="IPR047187">
    <property type="entry name" value="SF1_C_Upf1"/>
</dbReference>
<evidence type="ECO:0000256" key="8">
    <source>
        <dbReference type="ARBA" id="ARBA00022771"/>
    </source>
</evidence>
<dbReference type="Pfam" id="PF21138">
    <property type="entry name" value="SMUBP-2_HCS1_1B"/>
    <property type="match status" value="1"/>
</dbReference>
<dbReference type="Gene3D" id="4.10.1110.10">
    <property type="entry name" value="AN1-like Zinc finger"/>
    <property type="match status" value="1"/>
</dbReference>
<dbReference type="InterPro" id="IPR036867">
    <property type="entry name" value="R3H_dom_sf"/>
</dbReference>
<protein>
    <recommendedName>
        <fullName evidence="4">DNA helicase</fullName>
        <ecNumber evidence="4">3.6.4.12</ecNumber>
    </recommendedName>
</protein>
<dbReference type="InterPro" id="IPR014001">
    <property type="entry name" value="Helicase_ATP-bd"/>
</dbReference>
<dbReference type="Pfam" id="PF01428">
    <property type="entry name" value="zf-AN1"/>
    <property type="match status" value="1"/>
</dbReference>
<keyword evidence="13" id="KW-0539">Nucleus</keyword>
<evidence type="ECO:0000256" key="7">
    <source>
        <dbReference type="ARBA" id="ARBA00022741"/>
    </source>
</evidence>
<evidence type="ECO:0000256" key="9">
    <source>
        <dbReference type="ARBA" id="ARBA00022801"/>
    </source>
</evidence>
<dbReference type="CDD" id="cd18808">
    <property type="entry name" value="SF1_C_Upf1"/>
    <property type="match status" value="1"/>
</dbReference>
<feature type="domain" description="AN1-type" evidence="17">
    <location>
        <begin position="924"/>
        <end position="973"/>
    </location>
</feature>
<keyword evidence="9" id="KW-0378">Hydrolase</keyword>
<dbReference type="PROSITE" id="PS51061">
    <property type="entry name" value="R3H"/>
    <property type="match status" value="1"/>
</dbReference>
<evidence type="ECO:0000256" key="13">
    <source>
        <dbReference type="ARBA" id="ARBA00023242"/>
    </source>
</evidence>
<evidence type="ECO:0000256" key="4">
    <source>
        <dbReference type="ARBA" id="ARBA00012551"/>
    </source>
</evidence>
<evidence type="ECO:0000256" key="3">
    <source>
        <dbReference type="ARBA" id="ARBA00007913"/>
    </source>
</evidence>
<comment type="caution">
    <text evidence="19">The sequence shown here is derived from an EMBL/GenBank/DDBJ whole genome shotgun (WGS) entry which is preliminary data.</text>
</comment>
<dbReference type="SMART" id="SM00393">
    <property type="entry name" value="R3H"/>
    <property type="match status" value="1"/>
</dbReference>
<dbReference type="InterPro" id="IPR000058">
    <property type="entry name" value="Znf_AN1"/>
</dbReference>
<evidence type="ECO:0000313" key="20">
    <source>
        <dbReference type="Proteomes" id="UP001159427"/>
    </source>
</evidence>
<dbReference type="EMBL" id="CALNXI010000545">
    <property type="protein sequence ID" value="CAH3028983.1"/>
    <property type="molecule type" value="Genomic_DNA"/>
</dbReference>
<evidence type="ECO:0000256" key="16">
    <source>
        <dbReference type="SAM" id="MobiDB-lite"/>
    </source>
</evidence>
<dbReference type="Gene3D" id="3.30.1370.50">
    <property type="entry name" value="R3H-like domain"/>
    <property type="match status" value="1"/>
</dbReference>
<accession>A0ABN8MLB5</accession>
<keyword evidence="11" id="KW-0862">Zinc</keyword>
<evidence type="ECO:0000313" key="19">
    <source>
        <dbReference type="EMBL" id="CAH3028983.1"/>
    </source>
</evidence>
<dbReference type="SMART" id="SM00382">
    <property type="entry name" value="AAA"/>
    <property type="match status" value="1"/>
</dbReference>
<evidence type="ECO:0000256" key="2">
    <source>
        <dbReference type="ARBA" id="ARBA00004496"/>
    </source>
</evidence>
<dbReference type="SMART" id="SM00487">
    <property type="entry name" value="DEXDc"/>
    <property type="match status" value="1"/>
</dbReference>
<dbReference type="InterPro" id="IPR004483">
    <property type="entry name" value="SMUBP-2/Hcs1-like"/>
</dbReference>
<evidence type="ECO:0000259" key="17">
    <source>
        <dbReference type="PROSITE" id="PS51039"/>
    </source>
</evidence>
<dbReference type="InterPro" id="IPR001374">
    <property type="entry name" value="R3H_dom"/>
</dbReference>
<feature type="compositionally biased region" description="Basic and acidic residues" evidence="16">
    <location>
        <begin position="878"/>
        <end position="890"/>
    </location>
</feature>
<dbReference type="Gene3D" id="3.40.50.300">
    <property type="entry name" value="P-loop containing nucleotide triphosphate hydrolases"/>
    <property type="match status" value="2"/>
</dbReference>
<proteinExistence type="inferred from homology"/>
<evidence type="ECO:0000256" key="15">
    <source>
        <dbReference type="PROSITE-ProRule" id="PRU00449"/>
    </source>
</evidence>
<dbReference type="SMART" id="SM00154">
    <property type="entry name" value="ZnF_AN1"/>
    <property type="match status" value="1"/>
</dbReference>
<keyword evidence="5" id="KW-0963">Cytoplasm</keyword>
<dbReference type="SUPFAM" id="SSF52540">
    <property type="entry name" value="P-loop containing nucleoside triphosphate hydrolases"/>
    <property type="match status" value="1"/>
</dbReference>
<dbReference type="PROSITE" id="PS51039">
    <property type="entry name" value="ZF_AN1"/>
    <property type="match status" value="1"/>
</dbReference>
<dbReference type="InterPro" id="IPR027417">
    <property type="entry name" value="P-loop_NTPase"/>
</dbReference>
<feature type="region of interest" description="Disordered" evidence="16">
    <location>
        <begin position="976"/>
        <end position="1022"/>
    </location>
</feature>
<evidence type="ECO:0000256" key="6">
    <source>
        <dbReference type="ARBA" id="ARBA00022723"/>
    </source>
</evidence>
<dbReference type="SUPFAM" id="SSF118310">
    <property type="entry name" value="AN1-like Zinc finger"/>
    <property type="match status" value="1"/>
</dbReference>
<keyword evidence="6" id="KW-0479">Metal-binding</keyword>
<dbReference type="Gene3D" id="2.40.30.270">
    <property type="match status" value="1"/>
</dbReference>
<dbReference type="Pfam" id="PF01424">
    <property type="entry name" value="R3H"/>
    <property type="match status" value="1"/>
</dbReference>
<dbReference type="EC" id="3.6.4.12" evidence="4"/>
<dbReference type="InterPro" id="IPR041679">
    <property type="entry name" value="DNA2/NAM7-like_C"/>
</dbReference>
<comment type="similarity">
    <text evidence="3">Belongs to the DNA2/NAM7 helicase family.</text>
</comment>
<keyword evidence="20" id="KW-1185">Reference proteome</keyword>
<dbReference type="InterPro" id="IPR035896">
    <property type="entry name" value="AN1-like_Znf"/>
</dbReference>
<dbReference type="InterPro" id="IPR041677">
    <property type="entry name" value="DNA2/NAM7_AAA_11"/>
</dbReference>
<dbReference type="Pfam" id="PF13086">
    <property type="entry name" value="AAA_11"/>
    <property type="match status" value="1"/>
</dbReference>
<feature type="domain" description="R3H" evidence="18">
    <location>
        <begin position="769"/>
        <end position="833"/>
    </location>
</feature>
<dbReference type="PANTHER" id="PTHR43788">
    <property type="entry name" value="DNA2/NAM7 HELICASE FAMILY MEMBER"/>
    <property type="match status" value="1"/>
</dbReference>
<comment type="subcellular location">
    <subcellularLocation>
        <location evidence="2">Cytoplasm</location>
    </subcellularLocation>
    <subcellularLocation>
        <location evidence="1">Nucleus</location>
    </subcellularLocation>
</comment>
<reference evidence="19 20" key="1">
    <citation type="submission" date="2022-05" db="EMBL/GenBank/DDBJ databases">
        <authorList>
            <consortium name="Genoscope - CEA"/>
            <person name="William W."/>
        </authorList>
    </citation>
    <scope>NUCLEOTIDE SEQUENCE [LARGE SCALE GENOMIC DNA]</scope>
</reference>
<keyword evidence="10" id="KW-0347">Helicase</keyword>
<dbReference type="NCBIfam" id="TIGR00376">
    <property type="entry name" value="IGHMBP2 family helicase"/>
    <property type="match status" value="1"/>
</dbReference>
<dbReference type="SUPFAM" id="SSF82708">
    <property type="entry name" value="R3H domain"/>
    <property type="match status" value="1"/>
</dbReference>
<feature type="region of interest" description="Disordered" evidence="16">
    <location>
        <begin position="725"/>
        <end position="765"/>
    </location>
</feature>
<dbReference type="InterPro" id="IPR050534">
    <property type="entry name" value="Coronavir_polyprotein_1ab"/>
</dbReference>
<dbReference type="InterPro" id="IPR003593">
    <property type="entry name" value="AAA+_ATPase"/>
</dbReference>
<sequence>MAANLPKFVAKTISLLNLERKAEIEETRSLQENISPKELQKRGVCLLKLRIRGRKTGLYGRCLLTFELNKPGSDGKLPSHSFTPGRDIVGLGWLSGDIKDIASGIVSRVTETAVTVAFEETADSLTFDDDGPFKLVKLANDVTHKRIKSALDALTKYREGPAACLIDVLFGNLSPGPPLQIRPFNEESPCSLFNPDLDESQKQAVKFALCQREVAIVHGPPGTGKTTTVVEIIMQAVKKLNMKVLACAPSNVAVDNLVEKLVKGKVKVVRLGHPARLLSAVQEHSLDALLSNSEGTAIVRDVRKDIDETLIKVRKTRNPSEKKHLKQEIKTLREELRQREDKAIAEILTRADVVLATNTSASADGPLKLVKAEHFDLVVIDEAAQSLEAGCWIPLLRAPRCVLAGDHLQLPPTIISVEAAKQGLEVTLMERLTKLLGDSAVRMLTTQYRMNAAIMNWSSEKLYEGRLQAHSSVESHLLKDLPGVQETDVTSLPLLLIDTTGCDVREKEVEDEVSKGNEGEVDIVAAHVMSLIAAGVKPSDIAVIAPYNLQASIITFIPRVELLRLRLSSQYPTLEIKSVDGFQGREKEAVVISLVRSNSKGEVGFLAEHRRINVAITRARRHLAVIADSETVDNDDFLKSLMEYMASQGEVRSAHEYIHDSFPTVDASSCHYEHHEVFIKGKSKDYKNKKELKAKNGKSKDRVPLNASVNYEAESGVVCNGNAEERDQSLSSHASVTSTQSSPSVEFKSSDDYRQLPGPSSCDTTVTAKYSRETLEKEIVNFTQDKSKNEFSFPKTLNSQQRFDVHSIAEELGLDHESIGEGKGRYIVVRKPPKSASKDENDDNGLVSTCPLCKKQVPSCNLQLHSLRCEQQLRSQVREANETKHKEHSPGRKTPKPVKTGVKTKLPPAKQHEEDLDKLLASFTKLDTQCAYETCKQSIRTLGQMCKCCERIYCLSHHIPEVHGCGEAAKIRAKQLSSHPKSAKPKASDASRRAQLHRKLDKRLDDMSEQRRAKKKGGDGKK</sequence>
<comment type="catalytic activity">
    <reaction evidence="14">
        <text>ATP + H2O = ADP + phosphate + H(+)</text>
        <dbReference type="Rhea" id="RHEA:13065"/>
        <dbReference type="ChEBI" id="CHEBI:15377"/>
        <dbReference type="ChEBI" id="CHEBI:15378"/>
        <dbReference type="ChEBI" id="CHEBI:30616"/>
        <dbReference type="ChEBI" id="CHEBI:43474"/>
        <dbReference type="ChEBI" id="CHEBI:456216"/>
        <dbReference type="EC" id="3.6.4.12"/>
    </reaction>
    <physiologicalReaction direction="left-to-right" evidence="14">
        <dbReference type="Rhea" id="RHEA:13066"/>
    </physiologicalReaction>
</comment>
<evidence type="ECO:0000256" key="11">
    <source>
        <dbReference type="ARBA" id="ARBA00022833"/>
    </source>
</evidence>
<evidence type="ECO:0000256" key="12">
    <source>
        <dbReference type="ARBA" id="ARBA00022840"/>
    </source>
</evidence>
<organism evidence="19 20">
    <name type="scientific">Porites evermanni</name>
    <dbReference type="NCBI Taxonomy" id="104178"/>
    <lineage>
        <taxon>Eukaryota</taxon>
        <taxon>Metazoa</taxon>
        <taxon>Cnidaria</taxon>
        <taxon>Anthozoa</taxon>
        <taxon>Hexacorallia</taxon>
        <taxon>Scleractinia</taxon>
        <taxon>Fungiina</taxon>
        <taxon>Poritidae</taxon>
        <taxon>Porites</taxon>
    </lineage>
</organism>
<dbReference type="InterPro" id="IPR048761">
    <property type="entry name" value="SMUBP-2_HCS1_1B"/>
</dbReference>